<dbReference type="SUPFAM" id="SSF56925">
    <property type="entry name" value="OMPA-like"/>
    <property type="match status" value="1"/>
</dbReference>
<evidence type="ECO:0000256" key="1">
    <source>
        <dbReference type="ARBA" id="ARBA00022729"/>
    </source>
</evidence>
<evidence type="ECO:0000256" key="2">
    <source>
        <dbReference type="SAM" id="SignalP"/>
    </source>
</evidence>
<dbReference type="RefSeq" id="WP_114337500.1">
    <property type="nucleotide sequence ID" value="NZ_QPID01000003.1"/>
</dbReference>
<reference evidence="4 5" key="1">
    <citation type="submission" date="2018-07" db="EMBL/GenBank/DDBJ databases">
        <title>Corallincola holothuriorum sp. nov., a new facultative anaerobe isolated from sea cucumber Apostichopus japonicus.</title>
        <authorList>
            <person name="Xia H."/>
        </authorList>
    </citation>
    <scope>NUCLEOTIDE SEQUENCE [LARGE SCALE GENOMIC DNA]</scope>
    <source>
        <strain evidence="4 5">C4</strain>
    </source>
</reference>
<dbReference type="Proteomes" id="UP000252558">
    <property type="component" value="Unassembled WGS sequence"/>
</dbReference>
<proteinExistence type="predicted"/>
<keyword evidence="5" id="KW-1185">Reference proteome</keyword>
<protein>
    <recommendedName>
        <fullName evidence="3">Outer membrane protein beta-barrel domain-containing protein</fullName>
    </recommendedName>
</protein>
<accession>A0A368NM42</accession>
<feature type="chain" id="PRO_5016817967" description="Outer membrane protein beta-barrel domain-containing protein" evidence="2">
    <location>
        <begin position="22"/>
        <end position="193"/>
    </location>
</feature>
<evidence type="ECO:0000259" key="3">
    <source>
        <dbReference type="Pfam" id="PF13505"/>
    </source>
</evidence>
<sequence>MKAPAIVLATCLFACSTSAFAESEGPSLSIGATGVKTYFDESWDFCVFDCGFQANLDDDTDAGFELFAKFQYSPLWTWKIGYMDQGEFSFKGGYSNESVTGTGDVSIAYAAWAPQWFVTENFSFTGGLGLGIQNIDLDVQGGEADIDDGTVLYSTLGAEYRLTEQFAMHAEAGYSLGDDIDVGWIGLGGSYFF</sequence>
<evidence type="ECO:0000313" key="4">
    <source>
        <dbReference type="EMBL" id="RCU50905.1"/>
    </source>
</evidence>
<dbReference type="Pfam" id="PF13505">
    <property type="entry name" value="OMP_b-brl"/>
    <property type="match status" value="1"/>
</dbReference>
<keyword evidence="1 2" id="KW-0732">Signal</keyword>
<dbReference type="OrthoDB" id="5786186at2"/>
<feature type="signal peptide" evidence="2">
    <location>
        <begin position="1"/>
        <end position="21"/>
    </location>
</feature>
<feature type="domain" description="Outer membrane protein beta-barrel" evidence="3">
    <location>
        <begin position="8"/>
        <end position="193"/>
    </location>
</feature>
<dbReference type="InterPro" id="IPR027385">
    <property type="entry name" value="Beta-barrel_OMP"/>
</dbReference>
<evidence type="ECO:0000313" key="5">
    <source>
        <dbReference type="Proteomes" id="UP000252558"/>
    </source>
</evidence>
<dbReference type="Gene3D" id="2.40.160.20">
    <property type="match status" value="1"/>
</dbReference>
<dbReference type="InterPro" id="IPR011250">
    <property type="entry name" value="OMP/PagP_B-barrel"/>
</dbReference>
<organism evidence="4 5">
    <name type="scientific">Corallincola holothuriorum</name>
    <dbReference type="NCBI Taxonomy" id="2282215"/>
    <lineage>
        <taxon>Bacteria</taxon>
        <taxon>Pseudomonadati</taxon>
        <taxon>Pseudomonadota</taxon>
        <taxon>Gammaproteobacteria</taxon>
        <taxon>Alteromonadales</taxon>
        <taxon>Psychromonadaceae</taxon>
        <taxon>Corallincola</taxon>
    </lineage>
</organism>
<dbReference type="EMBL" id="QPID01000003">
    <property type="protein sequence ID" value="RCU50905.1"/>
    <property type="molecule type" value="Genomic_DNA"/>
</dbReference>
<name>A0A368NM42_9GAMM</name>
<comment type="caution">
    <text evidence="4">The sequence shown here is derived from an EMBL/GenBank/DDBJ whole genome shotgun (WGS) entry which is preliminary data.</text>
</comment>
<dbReference type="AlphaFoldDB" id="A0A368NM42"/>
<gene>
    <name evidence="4" type="ORF">DU002_06150</name>
</gene>